<dbReference type="Proteomes" id="UP000237819">
    <property type="component" value="Unassembled WGS sequence"/>
</dbReference>
<proteinExistence type="predicted"/>
<reference evidence="1 2" key="1">
    <citation type="submission" date="2018-02" db="EMBL/GenBank/DDBJ databases">
        <title>Comparative genomes isolates from brazilian mangrove.</title>
        <authorList>
            <person name="Araujo J.E."/>
            <person name="Taketani R.G."/>
            <person name="Silva M.C.P."/>
            <person name="Loureco M.V."/>
            <person name="Andreote F.D."/>
        </authorList>
    </citation>
    <scope>NUCLEOTIDE SEQUENCE [LARGE SCALE GENOMIC DNA]</scope>
    <source>
        <strain evidence="1 2">Nap-Phe MGV</strain>
    </source>
</reference>
<evidence type="ECO:0000313" key="2">
    <source>
        <dbReference type="Proteomes" id="UP000237819"/>
    </source>
</evidence>
<organism evidence="1 2">
    <name type="scientific">Blastopirellula marina</name>
    <dbReference type="NCBI Taxonomy" id="124"/>
    <lineage>
        <taxon>Bacteria</taxon>
        <taxon>Pseudomonadati</taxon>
        <taxon>Planctomycetota</taxon>
        <taxon>Planctomycetia</taxon>
        <taxon>Pirellulales</taxon>
        <taxon>Pirellulaceae</taxon>
        <taxon>Blastopirellula</taxon>
    </lineage>
</organism>
<dbReference type="EMBL" id="PUHZ01000001">
    <property type="protein sequence ID" value="PQO48187.1"/>
    <property type="molecule type" value="Genomic_DNA"/>
</dbReference>
<accession>A0A2S8GUT4</accession>
<sequence length="77" mass="8870">MEITLWVDNLGMILRWGTLPPRFLSRSMVRQVQGKRSTHARPTYLERSDRGDHFGDLRSSKLHKLTDLPPFSAGFGM</sequence>
<protein>
    <submittedName>
        <fullName evidence="1">Uncharacterized protein</fullName>
    </submittedName>
</protein>
<evidence type="ECO:0000313" key="1">
    <source>
        <dbReference type="EMBL" id="PQO48187.1"/>
    </source>
</evidence>
<gene>
    <name evidence="1" type="ORF">C5Y93_00450</name>
</gene>
<dbReference type="AlphaFoldDB" id="A0A2S8GUT4"/>
<name>A0A2S8GUT4_9BACT</name>
<comment type="caution">
    <text evidence="1">The sequence shown here is derived from an EMBL/GenBank/DDBJ whole genome shotgun (WGS) entry which is preliminary data.</text>
</comment>